<evidence type="ECO:0000313" key="1">
    <source>
        <dbReference type="EMBL" id="KAK9158009.1"/>
    </source>
</evidence>
<name>A0AAP0KVL4_9MAGN</name>
<proteinExistence type="predicted"/>
<comment type="caution">
    <text evidence="1">The sequence shown here is derived from an EMBL/GenBank/DDBJ whole genome shotgun (WGS) entry which is preliminary data.</text>
</comment>
<reference evidence="1 2" key="1">
    <citation type="submission" date="2024-01" db="EMBL/GenBank/DDBJ databases">
        <title>Genome assemblies of Stephania.</title>
        <authorList>
            <person name="Yang L."/>
        </authorList>
    </citation>
    <scope>NUCLEOTIDE SEQUENCE [LARGE SCALE GENOMIC DNA]</scope>
    <source>
        <strain evidence="1">JXDWG</strain>
        <tissue evidence="1">Leaf</tissue>
    </source>
</reference>
<dbReference type="Proteomes" id="UP001419268">
    <property type="component" value="Unassembled WGS sequence"/>
</dbReference>
<dbReference type="AlphaFoldDB" id="A0AAP0KVL4"/>
<accession>A0AAP0KVL4</accession>
<sequence length="366" mass="40849">MPRDMCQHMIRVESDVVSKGCRKVLESSRMRATSRSGCKDWCRRRGHENHGPTHITINLKATTLPTTSLPWDLLNLITAIPTLACAQNQPISPHEVTTALGRLFMLANHGGCNREVKNEFRALQRFQFDKFDNIVVCVISHITDTFAVPLTPYYSAFGALTLSRISRHMHYMDKLEELNNKVENLVIRRGINWVNEINNLESNTKLSRLGLDDGTSAGISAYTTSVLAIYEKYKVSYTSSFLVNMKDIEVFKTTDITEYVVRWFKYGIRSALGYPTFTVGTITGTPEVSPSRASGYGGVASTASSGVKGGVAGDRERPRGDATQRRWEVAFTRPFSTASPRPFQSTAFTRPFSTASPRPSMYPVIV</sequence>
<protein>
    <submittedName>
        <fullName evidence="1">Uncharacterized protein</fullName>
    </submittedName>
</protein>
<gene>
    <name evidence="1" type="ORF">Scep_004583</name>
</gene>
<evidence type="ECO:0000313" key="2">
    <source>
        <dbReference type="Proteomes" id="UP001419268"/>
    </source>
</evidence>
<dbReference type="EMBL" id="JBBNAG010000002">
    <property type="protein sequence ID" value="KAK9158009.1"/>
    <property type="molecule type" value="Genomic_DNA"/>
</dbReference>
<organism evidence="1 2">
    <name type="scientific">Stephania cephalantha</name>
    <dbReference type="NCBI Taxonomy" id="152367"/>
    <lineage>
        <taxon>Eukaryota</taxon>
        <taxon>Viridiplantae</taxon>
        <taxon>Streptophyta</taxon>
        <taxon>Embryophyta</taxon>
        <taxon>Tracheophyta</taxon>
        <taxon>Spermatophyta</taxon>
        <taxon>Magnoliopsida</taxon>
        <taxon>Ranunculales</taxon>
        <taxon>Menispermaceae</taxon>
        <taxon>Menispermoideae</taxon>
        <taxon>Cissampelideae</taxon>
        <taxon>Stephania</taxon>
    </lineage>
</organism>
<keyword evidence="2" id="KW-1185">Reference proteome</keyword>